<name>A0A6P4JHU0_DROKI</name>
<gene>
    <name evidence="4" type="primary">CCAP</name>
</gene>
<evidence type="ECO:0000256" key="2">
    <source>
        <dbReference type="SAM" id="SignalP"/>
    </source>
</evidence>
<organism evidence="3 4">
    <name type="scientific">Drosophila kikkawai</name>
    <name type="common">Fruit fly</name>
    <dbReference type="NCBI Taxonomy" id="30033"/>
    <lineage>
        <taxon>Eukaryota</taxon>
        <taxon>Metazoa</taxon>
        <taxon>Ecdysozoa</taxon>
        <taxon>Arthropoda</taxon>
        <taxon>Hexapoda</taxon>
        <taxon>Insecta</taxon>
        <taxon>Pterygota</taxon>
        <taxon>Neoptera</taxon>
        <taxon>Endopterygota</taxon>
        <taxon>Diptera</taxon>
        <taxon>Brachycera</taxon>
        <taxon>Muscomorpha</taxon>
        <taxon>Ephydroidea</taxon>
        <taxon>Drosophilidae</taxon>
        <taxon>Drosophila</taxon>
        <taxon>Sophophora</taxon>
    </lineage>
</organism>
<feature type="chain" id="PRO_5028205742" evidence="2">
    <location>
        <begin position="25"/>
        <end position="158"/>
    </location>
</feature>
<feature type="signal peptide" evidence="2">
    <location>
        <begin position="1"/>
        <end position="24"/>
    </location>
</feature>
<feature type="region of interest" description="Disordered" evidence="1">
    <location>
        <begin position="137"/>
        <end position="158"/>
    </location>
</feature>
<evidence type="ECO:0000256" key="1">
    <source>
        <dbReference type="SAM" id="MobiDB-lite"/>
    </source>
</evidence>
<accession>A0A6P4JHU0</accession>
<protein>
    <submittedName>
        <fullName evidence="4">Cardioactive peptide</fullName>
    </submittedName>
</protein>
<sequence length="158" mass="18600">MKNSFKICLRLLSLVFVCVSWCQASLERENNNEVNNLSNHKLSGVIQWKYEKRPFCNAFTGCGRKRTSYPSYPPFSLLKRNEIEEKPYNNEYLSEGLSDLIDINAEPAVENVQKQIMSQAKIFEAIKEASKEIFRQKNKQKMLENEQQMQRQEERENI</sequence>
<dbReference type="Pfam" id="PF11105">
    <property type="entry name" value="CCAP"/>
    <property type="match status" value="1"/>
</dbReference>
<evidence type="ECO:0000313" key="3">
    <source>
        <dbReference type="Proteomes" id="UP001652661"/>
    </source>
</evidence>
<dbReference type="AlphaFoldDB" id="A0A6P4JHU0"/>
<dbReference type="OMA" id="DKPYNNE"/>
<reference evidence="4" key="1">
    <citation type="submission" date="2025-08" db="UniProtKB">
        <authorList>
            <consortium name="RefSeq"/>
        </authorList>
    </citation>
    <scope>IDENTIFICATION</scope>
    <source>
        <strain evidence="4">14028-0561.14</strain>
        <tissue evidence="4">Whole fly</tissue>
    </source>
</reference>
<dbReference type="InterPro" id="IPR024276">
    <property type="entry name" value="CCAP"/>
</dbReference>
<keyword evidence="3" id="KW-1185">Reference proteome</keyword>
<dbReference type="Proteomes" id="UP001652661">
    <property type="component" value="Chromosome 3R"/>
</dbReference>
<keyword evidence="2" id="KW-0732">Signal</keyword>
<proteinExistence type="predicted"/>
<dbReference type="OrthoDB" id="6134464at2759"/>
<dbReference type="RefSeq" id="XP_017035166.1">
    <property type="nucleotide sequence ID" value="XM_017179677.3"/>
</dbReference>
<evidence type="ECO:0000313" key="4">
    <source>
        <dbReference type="RefSeq" id="XP_017035166.1"/>
    </source>
</evidence>